<dbReference type="PANTHER" id="PTHR47926:SF414">
    <property type="entry name" value="PENTATRICOPEPTIDE REPEAT-CONTAINING PROTEIN DOT4, CHLOROPLASTIC-LIKE"/>
    <property type="match status" value="1"/>
</dbReference>
<reference evidence="4" key="1">
    <citation type="submission" date="2019-12" db="EMBL/GenBank/DDBJ databases">
        <authorList>
            <person name="Scholz U."/>
            <person name="Mascher M."/>
            <person name="Fiebig A."/>
        </authorList>
    </citation>
    <scope>NUCLEOTIDE SEQUENCE</scope>
</reference>
<evidence type="ECO:0000256" key="2">
    <source>
        <dbReference type="PROSITE-ProRule" id="PRU00708"/>
    </source>
</evidence>
<dbReference type="InterPro" id="IPR002885">
    <property type="entry name" value="PPR_rpt"/>
</dbReference>
<dbReference type="InterPro" id="IPR011990">
    <property type="entry name" value="TPR-like_helical_dom_sf"/>
</dbReference>
<dbReference type="NCBIfam" id="TIGR00756">
    <property type="entry name" value="PPR"/>
    <property type="match status" value="3"/>
</dbReference>
<evidence type="ECO:0000313" key="5">
    <source>
        <dbReference type="EMBL" id="CAA7390903.1"/>
    </source>
</evidence>
<proteinExistence type="predicted"/>
<dbReference type="Gene3D" id="1.25.40.10">
    <property type="entry name" value="Tetratricopeptide repeat domain"/>
    <property type="match status" value="5"/>
</dbReference>
<keyword evidence="1" id="KW-0677">Repeat</keyword>
<evidence type="ECO:0000313" key="4">
    <source>
        <dbReference type="EMBL" id="CAA2615888.1"/>
    </source>
</evidence>
<feature type="repeat" description="PPR" evidence="2">
    <location>
        <begin position="367"/>
        <end position="401"/>
    </location>
</feature>
<gene>
    <name evidence="4" type="ORF">SI7747_02002133</name>
    <name evidence="5" type="ORF">SI8410_02002314</name>
</gene>
<dbReference type="PROSITE" id="PS51375">
    <property type="entry name" value="PPR"/>
    <property type="match status" value="4"/>
</dbReference>
<feature type="region of interest" description="Disordered" evidence="3">
    <location>
        <begin position="15"/>
        <end position="59"/>
    </location>
</feature>
<dbReference type="GO" id="GO:0003723">
    <property type="term" value="F:RNA binding"/>
    <property type="evidence" value="ECO:0007669"/>
    <property type="project" value="InterPro"/>
</dbReference>
<feature type="repeat" description="PPR" evidence="2">
    <location>
        <begin position="266"/>
        <end position="300"/>
    </location>
</feature>
<sequence length="658" mass="71984">MAGLRRASFCCAPFRNEPSPSSLGRHSRIPSTELAAPPGAQSALPHPHRSPAVPRHPSDEMRVREITAEISALTKRGRGEQAVELFKSMLADGAPRPNDVTLLCAVRAATATGSAESGGGGIHALVIKLGTDAVVSVRTALIGLYSSLHDGRSILRLYNQSKSKDLVLWSAAMSALSKNSRSQEALDAFRQMLHCGNTTPNFVTVMVALSASGCLKSLSHCRELHGYAVRNFETETSLQNSLVDVYAKCDRLDVSMVIFGSMEARDGVSWNTVICRCTECGRPRETLILFLKMMRSEAKPEENVVRVVLNACSQTEEIEFLLGIHCYAVKAQASTSPSLGTALLRVYAELNRVDAARALFEGLRHRDVVAWSTMVSVYERSGCPHLALEMFRKMQSENEEPNEITFVSLLRACSSAGAPHHGRGLHGHALRLGICSNEFIVSALIDLYCKLGMLRQGKAMFDALENRDLVSWSSMINGYGINGHGEDAIKTYLEMLEQGLKPNGVIFVSLLSACSHCGLVDEGLSWFYQMEGMYGVRPELAHYSCIVDMLSRQGRVKEAHEFIKKMPLKADVSIWGALFTGCRASPNDVEVAEVAAGWLVRLDPGNSSYYVALSNLYAKLGLWRDVERIRQSLGEKGLRKTVGYSVACSGERHGDPNV</sequence>
<dbReference type="OrthoDB" id="742671at2759"/>
<dbReference type="Pfam" id="PF01535">
    <property type="entry name" value="PPR"/>
    <property type="match status" value="6"/>
</dbReference>
<dbReference type="PANTHER" id="PTHR47926">
    <property type="entry name" value="PENTATRICOPEPTIDE REPEAT-CONTAINING PROTEIN"/>
    <property type="match status" value="1"/>
</dbReference>
<dbReference type="Pfam" id="PF13041">
    <property type="entry name" value="PPR_2"/>
    <property type="match status" value="2"/>
</dbReference>
<dbReference type="FunFam" id="1.25.40.10:FF:000090">
    <property type="entry name" value="Pentatricopeptide repeat-containing protein, chloroplastic"/>
    <property type="match status" value="1"/>
</dbReference>
<accession>A0A7I8IER5</accession>
<dbReference type="EMBL" id="LR743589">
    <property type="protein sequence ID" value="CAA2615888.1"/>
    <property type="molecule type" value="Genomic_DNA"/>
</dbReference>
<feature type="repeat" description="PPR" evidence="2">
    <location>
        <begin position="165"/>
        <end position="199"/>
    </location>
</feature>
<feature type="repeat" description="PPR" evidence="2">
    <location>
        <begin position="468"/>
        <end position="502"/>
    </location>
</feature>
<evidence type="ECO:0000256" key="1">
    <source>
        <dbReference type="ARBA" id="ARBA00022737"/>
    </source>
</evidence>
<dbReference type="EMBL" id="LR746265">
    <property type="protein sequence ID" value="CAA7390903.1"/>
    <property type="molecule type" value="Genomic_DNA"/>
</dbReference>
<dbReference type="AlphaFoldDB" id="A0A7I8IER5"/>
<keyword evidence="6" id="KW-1185">Reference proteome</keyword>
<dbReference type="GO" id="GO:0009451">
    <property type="term" value="P:RNA modification"/>
    <property type="evidence" value="ECO:0007669"/>
    <property type="project" value="InterPro"/>
</dbReference>
<organism evidence="4">
    <name type="scientific">Spirodela intermedia</name>
    <name type="common">Intermediate duckweed</name>
    <dbReference type="NCBI Taxonomy" id="51605"/>
    <lineage>
        <taxon>Eukaryota</taxon>
        <taxon>Viridiplantae</taxon>
        <taxon>Streptophyta</taxon>
        <taxon>Embryophyta</taxon>
        <taxon>Tracheophyta</taxon>
        <taxon>Spermatophyta</taxon>
        <taxon>Magnoliopsida</taxon>
        <taxon>Liliopsida</taxon>
        <taxon>Araceae</taxon>
        <taxon>Lemnoideae</taxon>
        <taxon>Spirodela</taxon>
    </lineage>
</organism>
<evidence type="ECO:0000313" key="6">
    <source>
        <dbReference type="Proteomes" id="UP000663760"/>
    </source>
</evidence>
<name>A0A7I8IER5_SPIIN</name>
<dbReference type="FunFam" id="1.25.40.10:FF:000343">
    <property type="entry name" value="Pentatricopeptide repeat-containing protein At3g58590"/>
    <property type="match status" value="1"/>
</dbReference>
<dbReference type="InterPro" id="IPR046960">
    <property type="entry name" value="PPR_At4g14850-like_plant"/>
</dbReference>
<dbReference type="Proteomes" id="UP000663760">
    <property type="component" value="Chromosome 2"/>
</dbReference>
<dbReference type="InterPro" id="IPR046848">
    <property type="entry name" value="E_motif"/>
</dbReference>
<evidence type="ECO:0000256" key="3">
    <source>
        <dbReference type="SAM" id="MobiDB-lite"/>
    </source>
</evidence>
<dbReference type="Pfam" id="PF20431">
    <property type="entry name" value="E_motif"/>
    <property type="match status" value="1"/>
</dbReference>
<protein>
    <submittedName>
        <fullName evidence="4">Uncharacterized protein</fullName>
    </submittedName>
</protein>